<sequence length="244" mass="28116">MGKLFLILFFLVLLNVSFSATITGEVFEWYNFEKLDEVIVEINTSPIQRDISTEGVYSFEAPLGEYAIHAEYYEKGDLIYTDDQNVIITNEGNFVIDLIMFPVLDFDEEIIDFDLDDINLEEGIIEKEDKVEDYSGLIISFIVLIILLILLFLASKDMLPKTKKEKRIELRKSQNTDDLDKYARQVLELLKKRGNRLTQKEIRDVITEIGEAKISLIIAELEAIGKVKKIKKGRGNIIILKENE</sequence>
<evidence type="ECO:0000256" key="1">
    <source>
        <dbReference type="SAM" id="Phobius"/>
    </source>
</evidence>
<evidence type="ECO:0000313" key="4">
    <source>
        <dbReference type="Proteomes" id="UP000722459"/>
    </source>
</evidence>
<organism evidence="3 4">
    <name type="scientific">Candidatus Iainarchaeum sp</name>
    <dbReference type="NCBI Taxonomy" id="3101447"/>
    <lineage>
        <taxon>Archaea</taxon>
        <taxon>Candidatus Iainarchaeota</taxon>
        <taxon>Candidatus Iainarchaeia</taxon>
        <taxon>Candidatus Iainarchaeales</taxon>
        <taxon>Candidatus Iainarchaeaceae</taxon>
        <taxon>Candidatus Iainarchaeum</taxon>
    </lineage>
</organism>
<gene>
    <name evidence="3" type="ORF">HON47_01530</name>
</gene>
<protein>
    <recommendedName>
        <fullName evidence="2">DUF7343 domain-containing protein</fullName>
    </recommendedName>
</protein>
<dbReference type="EMBL" id="JABJNZ010000022">
    <property type="protein sequence ID" value="MBT4870233.1"/>
    <property type="molecule type" value="Genomic_DNA"/>
</dbReference>
<feature type="domain" description="DUF7343" evidence="2">
    <location>
        <begin position="184"/>
        <end position="240"/>
    </location>
</feature>
<dbReference type="Pfam" id="PF24034">
    <property type="entry name" value="DUF7343"/>
    <property type="match status" value="1"/>
</dbReference>
<comment type="caution">
    <text evidence="3">The sequence shown here is derived from an EMBL/GenBank/DDBJ whole genome shotgun (WGS) entry which is preliminary data.</text>
</comment>
<proteinExistence type="predicted"/>
<keyword evidence="1" id="KW-0812">Transmembrane</keyword>
<dbReference type="InterPro" id="IPR055767">
    <property type="entry name" value="DUF7343"/>
</dbReference>
<evidence type="ECO:0000259" key="2">
    <source>
        <dbReference type="Pfam" id="PF24034"/>
    </source>
</evidence>
<reference evidence="3" key="1">
    <citation type="journal article" date="2021" name="ISME J.">
        <title>Mercury methylation by metabolically versatile and cosmopolitan marine bacteria.</title>
        <authorList>
            <person name="Lin H."/>
            <person name="Ascher D.B."/>
            <person name="Myung Y."/>
            <person name="Lamborg C.H."/>
            <person name="Hallam S.J."/>
            <person name="Gionfriddo C.M."/>
            <person name="Holt K.E."/>
            <person name="Moreau J.W."/>
        </authorList>
    </citation>
    <scope>NUCLEOTIDE SEQUENCE</scope>
    <source>
        <strain evidence="3">SI075_bin30</strain>
    </source>
</reference>
<name>A0A8T5GDY2_9ARCH</name>
<feature type="transmembrane region" description="Helical" evidence="1">
    <location>
        <begin position="134"/>
        <end position="154"/>
    </location>
</feature>
<keyword evidence="1" id="KW-1133">Transmembrane helix</keyword>
<keyword evidence="1" id="KW-0472">Membrane</keyword>
<dbReference type="Proteomes" id="UP000722459">
    <property type="component" value="Unassembled WGS sequence"/>
</dbReference>
<dbReference type="InterPro" id="IPR036390">
    <property type="entry name" value="WH_DNA-bd_sf"/>
</dbReference>
<dbReference type="AlphaFoldDB" id="A0A8T5GDY2"/>
<accession>A0A8T5GDY2</accession>
<dbReference type="SUPFAM" id="SSF46785">
    <property type="entry name" value="Winged helix' DNA-binding domain"/>
    <property type="match status" value="1"/>
</dbReference>
<evidence type="ECO:0000313" key="3">
    <source>
        <dbReference type="EMBL" id="MBT4870233.1"/>
    </source>
</evidence>